<reference evidence="1" key="2">
    <citation type="journal article" date="2023" name="IMA Fungus">
        <title>Comparative genomic study of the Penicillium genus elucidates a diverse pangenome and 15 lateral gene transfer events.</title>
        <authorList>
            <person name="Petersen C."/>
            <person name="Sorensen T."/>
            <person name="Nielsen M.R."/>
            <person name="Sondergaard T.E."/>
            <person name="Sorensen J.L."/>
            <person name="Fitzpatrick D.A."/>
            <person name="Frisvad J.C."/>
            <person name="Nielsen K.L."/>
        </authorList>
    </citation>
    <scope>NUCLEOTIDE SEQUENCE</scope>
    <source>
        <strain evidence="1">IBT 35673</strain>
    </source>
</reference>
<comment type="caution">
    <text evidence="1">The sequence shown here is derived from an EMBL/GenBank/DDBJ whole genome shotgun (WGS) entry which is preliminary data.</text>
</comment>
<gene>
    <name evidence="1" type="ORF">N7452_010777</name>
</gene>
<evidence type="ECO:0000313" key="1">
    <source>
        <dbReference type="EMBL" id="KAJ5322488.1"/>
    </source>
</evidence>
<dbReference type="SUPFAM" id="SSF56112">
    <property type="entry name" value="Protein kinase-like (PK-like)"/>
    <property type="match status" value="1"/>
</dbReference>
<proteinExistence type="predicted"/>
<organism evidence="1 2">
    <name type="scientific">Penicillium brevicompactum</name>
    <dbReference type="NCBI Taxonomy" id="5074"/>
    <lineage>
        <taxon>Eukaryota</taxon>
        <taxon>Fungi</taxon>
        <taxon>Dikarya</taxon>
        <taxon>Ascomycota</taxon>
        <taxon>Pezizomycotina</taxon>
        <taxon>Eurotiomycetes</taxon>
        <taxon>Eurotiomycetidae</taxon>
        <taxon>Eurotiales</taxon>
        <taxon>Aspergillaceae</taxon>
        <taxon>Penicillium</taxon>
    </lineage>
</organism>
<dbReference type="EMBL" id="JAPZBQ010000006">
    <property type="protein sequence ID" value="KAJ5322488.1"/>
    <property type="molecule type" value="Genomic_DNA"/>
</dbReference>
<sequence>MQVARNAGLLFPRVICYGAHPDTPHTPVSILMTRVPGEELGRVYEVYSDEDRNSVLEELRAYLEIMRVWPSLWGDQRICSLPGTSIRSVHAPGHFSGPFESEDDLSEYLVRPAWSGGKITGFLDWESAGWYPEYWDFTTALKLTQEDSWWHSFVVELDDESYLAELGRS</sequence>
<evidence type="ECO:0000313" key="2">
    <source>
        <dbReference type="Proteomes" id="UP001147695"/>
    </source>
</evidence>
<accession>A0A9W9U7B9</accession>
<name>A0A9W9U7B9_PENBR</name>
<protein>
    <submittedName>
        <fullName evidence="1">Aminoglycoside phosphotransferase</fullName>
    </submittedName>
</protein>
<dbReference type="InterPro" id="IPR011009">
    <property type="entry name" value="Kinase-like_dom_sf"/>
</dbReference>
<dbReference type="Proteomes" id="UP001147695">
    <property type="component" value="Unassembled WGS sequence"/>
</dbReference>
<dbReference type="AlphaFoldDB" id="A0A9W9U7B9"/>
<reference evidence="1" key="1">
    <citation type="submission" date="2022-12" db="EMBL/GenBank/DDBJ databases">
        <authorList>
            <person name="Petersen C."/>
        </authorList>
    </citation>
    <scope>NUCLEOTIDE SEQUENCE</scope>
    <source>
        <strain evidence="1">IBT 35673</strain>
    </source>
</reference>
<dbReference type="PANTHER" id="PTHR21310:SF55">
    <property type="entry name" value="AMINOGLYCOSIDE PHOSPHOTRANSFERASE DOMAIN-CONTAINING PROTEIN"/>
    <property type="match status" value="1"/>
</dbReference>
<dbReference type="PANTHER" id="PTHR21310">
    <property type="entry name" value="AMINOGLYCOSIDE PHOSPHOTRANSFERASE-RELATED-RELATED"/>
    <property type="match status" value="1"/>
</dbReference>
<dbReference type="InterPro" id="IPR051678">
    <property type="entry name" value="AGP_Transferase"/>
</dbReference>